<dbReference type="Proteomes" id="UP000253961">
    <property type="component" value="Unassembled WGS sequence"/>
</dbReference>
<dbReference type="RefSeq" id="WP_115404794.1">
    <property type="nucleotide sequence ID" value="NZ_QPKV01000014.1"/>
</dbReference>
<name>A0A369PTS9_9SPHI</name>
<keyword evidence="1" id="KW-0812">Transmembrane</keyword>
<comment type="caution">
    <text evidence="2">The sequence shown here is derived from an EMBL/GenBank/DDBJ whole genome shotgun (WGS) entry which is preliminary data.</text>
</comment>
<sequence length="59" mass="6618">MENQVNSKMHNLLIGLASIMSALFFISPPFEKNPQQCEMVQTIGKRKPNGLNDEDELVA</sequence>
<keyword evidence="1" id="KW-1133">Transmembrane helix</keyword>
<keyword evidence="1" id="KW-0472">Membrane</keyword>
<evidence type="ECO:0000313" key="2">
    <source>
        <dbReference type="EMBL" id="RDC54367.1"/>
    </source>
</evidence>
<keyword evidence="3" id="KW-1185">Reference proteome</keyword>
<evidence type="ECO:0000313" key="3">
    <source>
        <dbReference type="Proteomes" id="UP000253961"/>
    </source>
</evidence>
<proteinExistence type="predicted"/>
<dbReference type="OrthoDB" id="772012at2"/>
<gene>
    <name evidence="2" type="ORF">DU508_21845</name>
</gene>
<protein>
    <submittedName>
        <fullName evidence="2">Uncharacterized protein</fullName>
    </submittedName>
</protein>
<reference evidence="2 3" key="1">
    <citation type="submission" date="2018-07" db="EMBL/GenBank/DDBJ databases">
        <title>Pedobacter sp. nov., isolated from soil.</title>
        <authorList>
            <person name="Zhou L.Y."/>
            <person name="Du Z.J."/>
        </authorList>
    </citation>
    <scope>NUCLEOTIDE SEQUENCE [LARGE SCALE GENOMIC DNA]</scope>
    <source>
        <strain evidence="2 3">JDX94</strain>
    </source>
</reference>
<feature type="transmembrane region" description="Helical" evidence="1">
    <location>
        <begin position="12"/>
        <end position="30"/>
    </location>
</feature>
<accession>A0A369PTS9</accession>
<organism evidence="2 3">
    <name type="scientific">Pedobacter chinensis</name>
    <dbReference type="NCBI Taxonomy" id="2282421"/>
    <lineage>
        <taxon>Bacteria</taxon>
        <taxon>Pseudomonadati</taxon>
        <taxon>Bacteroidota</taxon>
        <taxon>Sphingobacteriia</taxon>
        <taxon>Sphingobacteriales</taxon>
        <taxon>Sphingobacteriaceae</taxon>
        <taxon>Pedobacter</taxon>
    </lineage>
</organism>
<dbReference type="AlphaFoldDB" id="A0A369PTS9"/>
<evidence type="ECO:0000256" key="1">
    <source>
        <dbReference type="SAM" id="Phobius"/>
    </source>
</evidence>
<dbReference type="EMBL" id="QPKV01000014">
    <property type="protein sequence ID" value="RDC54367.1"/>
    <property type="molecule type" value="Genomic_DNA"/>
</dbReference>